<accession>A0A0V1NA14</accession>
<dbReference type="EMBL" id="JYDO01000001">
    <property type="protein sequence ID" value="KRZ80829.1"/>
    <property type="molecule type" value="Genomic_DNA"/>
</dbReference>
<dbReference type="AlphaFoldDB" id="A0A0V1NA14"/>
<proteinExistence type="predicted"/>
<protein>
    <submittedName>
        <fullName evidence="2">Uncharacterized protein</fullName>
    </submittedName>
</protein>
<organism evidence="2 3">
    <name type="scientific">Trichinella papuae</name>
    <dbReference type="NCBI Taxonomy" id="268474"/>
    <lineage>
        <taxon>Eukaryota</taxon>
        <taxon>Metazoa</taxon>
        <taxon>Ecdysozoa</taxon>
        <taxon>Nematoda</taxon>
        <taxon>Enoplea</taxon>
        <taxon>Dorylaimia</taxon>
        <taxon>Trichinellida</taxon>
        <taxon>Trichinellidae</taxon>
        <taxon>Trichinella</taxon>
    </lineage>
</organism>
<gene>
    <name evidence="2" type="ORF">T10_5866</name>
</gene>
<keyword evidence="3" id="KW-1185">Reference proteome</keyword>
<evidence type="ECO:0000313" key="3">
    <source>
        <dbReference type="Proteomes" id="UP000054843"/>
    </source>
</evidence>
<feature type="region of interest" description="Disordered" evidence="1">
    <location>
        <begin position="1"/>
        <end position="65"/>
    </location>
</feature>
<feature type="compositionally biased region" description="Basic and acidic residues" evidence="1">
    <location>
        <begin position="9"/>
        <end position="39"/>
    </location>
</feature>
<evidence type="ECO:0000313" key="2">
    <source>
        <dbReference type="EMBL" id="KRZ80829.1"/>
    </source>
</evidence>
<comment type="caution">
    <text evidence="2">The sequence shown here is derived from an EMBL/GenBank/DDBJ whole genome shotgun (WGS) entry which is preliminary data.</text>
</comment>
<reference evidence="2 3" key="1">
    <citation type="submission" date="2015-01" db="EMBL/GenBank/DDBJ databases">
        <title>Evolution of Trichinella species and genotypes.</title>
        <authorList>
            <person name="Korhonen P.K."/>
            <person name="Edoardo P."/>
            <person name="Giuseppe L.R."/>
            <person name="Gasser R.B."/>
        </authorList>
    </citation>
    <scope>NUCLEOTIDE SEQUENCE [LARGE SCALE GENOMIC DNA]</scope>
    <source>
        <strain evidence="2">ISS1980</strain>
    </source>
</reference>
<name>A0A0V1NA14_9BILA</name>
<sequence>MTKSSMLRTEARTAKKIQEEEIKENPNESTEVRSSKGGETEEEEERGVGYPEEISIGKTPTNKPEAQSTWSMRALYKFQDVLVNHGKYKWWSLHFVRAPENNSAYSSISLLLMLTDTHVVNTNQTDTKQLKLVPSQQTTALSLDDQNLQCAAEEPYSTTKAT</sequence>
<evidence type="ECO:0000256" key="1">
    <source>
        <dbReference type="SAM" id="MobiDB-lite"/>
    </source>
</evidence>
<dbReference type="Proteomes" id="UP000054843">
    <property type="component" value="Unassembled WGS sequence"/>
</dbReference>